<evidence type="ECO:0000313" key="1">
    <source>
        <dbReference type="EMBL" id="KAG8452123.1"/>
    </source>
</evidence>
<comment type="caution">
    <text evidence="1">The sequence shown here is derived from an EMBL/GenBank/DDBJ whole genome shotgun (WGS) entry which is preliminary data.</text>
</comment>
<proteinExistence type="predicted"/>
<name>A0A8T2K7G0_9PIPI</name>
<gene>
    <name evidence="1" type="ORF">GDO86_004063</name>
</gene>
<dbReference type="AlphaFoldDB" id="A0A8T2K7G0"/>
<reference evidence="1" key="1">
    <citation type="thesis" date="2020" institute="ProQuest LLC" country="789 East Eisenhower Parkway, Ann Arbor, MI, USA">
        <title>Comparative Genomics and Chromosome Evolution.</title>
        <authorList>
            <person name="Mudd A.B."/>
        </authorList>
    </citation>
    <scope>NUCLEOTIDE SEQUENCE</scope>
    <source>
        <strain evidence="1">Female2</strain>
        <tissue evidence="1">Blood</tissue>
    </source>
</reference>
<keyword evidence="2" id="KW-1185">Reference proteome</keyword>
<protein>
    <submittedName>
        <fullName evidence="1">Uncharacterized protein</fullName>
    </submittedName>
</protein>
<evidence type="ECO:0000313" key="2">
    <source>
        <dbReference type="Proteomes" id="UP000812440"/>
    </source>
</evidence>
<accession>A0A8T2K7G0</accession>
<dbReference type="EMBL" id="JAACNH010000002">
    <property type="protein sequence ID" value="KAG8452123.1"/>
    <property type="molecule type" value="Genomic_DNA"/>
</dbReference>
<sequence length="124" mass="14317">MVITCTPKTKHNTAHAMWPTTLQCTDMHFSHGLHYVIVSTQGPVMPLQCTHTHIQCKTFTVRLTHQYSEMERIRIRKKMVITCTPKTTQYSPCMWPTTLQCTDMHFSHGLHYVIVSKQELTSVA</sequence>
<organism evidence="1 2">
    <name type="scientific">Hymenochirus boettgeri</name>
    <name type="common">Congo dwarf clawed frog</name>
    <dbReference type="NCBI Taxonomy" id="247094"/>
    <lineage>
        <taxon>Eukaryota</taxon>
        <taxon>Metazoa</taxon>
        <taxon>Chordata</taxon>
        <taxon>Craniata</taxon>
        <taxon>Vertebrata</taxon>
        <taxon>Euteleostomi</taxon>
        <taxon>Amphibia</taxon>
        <taxon>Batrachia</taxon>
        <taxon>Anura</taxon>
        <taxon>Pipoidea</taxon>
        <taxon>Pipidae</taxon>
        <taxon>Pipinae</taxon>
        <taxon>Hymenochirus</taxon>
    </lineage>
</organism>
<dbReference type="Proteomes" id="UP000812440">
    <property type="component" value="Chromosome 2"/>
</dbReference>